<feature type="domain" description="DUF559" evidence="1">
    <location>
        <begin position="15"/>
        <end position="118"/>
    </location>
</feature>
<evidence type="ECO:0000313" key="2">
    <source>
        <dbReference type="EMBL" id="MDQ5768227.1"/>
    </source>
</evidence>
<dbReference type="Proteomes" id="UP001229862">
    <property type="component" value="Chromosome"/>
</dbReference>
<dbReference type="GO" id="GO:0004519">
    <property type="term" value="F:endonuclease activity"/>
    <property type="evidence" value="ECO:0007669"/>
    <property type="project" value="UniProtKB-KW"/>
</dbReference>
<proteinExistence type="predicted"/>
<keyword evidence="3" id="KW-0540">Nuclease</keyword>
<gene>
    <name evidence="2" type="ORF">RCC75_06790</name>
    <name evidence="3" type="ORF">RCG00_05165</name>
</gene>
<name>A0AA51R5G7_9GAMM</name>
<dbReference type="Pfam" id="PF04480">
    <property type="entry name" value="DUF559"/>
    <property type="match status" value="1"/>
</dbReference>
<dbReference type="InterPro" id="IPR011335">
    <property type="entry name" value="Restrct_endonuc-II-like"/>
</dbReference>
<dbReference type="InterPro" id="IPR007569">
    <property type="entry name" value="DUF559"/>
</dbReference>
<evidence type="ECO:0000313" key="4">
    <source>
        <dbReference type="Proteomes" id="UP001223336"/>
    </source>
</evidence>
<dbReference type="PANTHER" id="PTHR38590">
    <property type="entry name" value="BLL0828 PROTEIN"/>
    <property type="match status" value="1"/>
</dbReference>
<keyword evidence="4" id="KW-1185">Reference proteome</keyword>
<protein>
    <submittedName>
        <fullName evidence="3">Endonuclease domain-containing protein</fullName>
    </submittedName>
</protein>
<accession>A0AA51R5G7</accession>
<dbReference type="PANTHER" id="PTHR38590:SF1">
    <property type="entry name" value="BLL0828 PROTEIN"/>
    <property type="match status" value="1"/>
</dbReference>
<dbReference type="Gene3D" id="3.40.960.10">
    <property type="entry name" value="VSR Endonuclease"/>
    <property type="match status" value="1"/>
</dbReference>
<keyword evidence="3" id="KW-0255">Endonuclease</keyword>
<dbReference type="RefSeq" id="WP_308134302.1">
    <property type="nucleotide sequence ID" value="NZ_CP133197.1"/>
</dbReference>
<dbReference type="EMBL" id="JAVFKN010000007">
    <property type="protein sequence ID" value="MDQ5768227.1"/>
    <property type="molecule type" value="Genomic_DNA"/>
</dbReference>
<sequence length="144" mass="16555">MMKSRCYQPYHDNLVALARVNRKNPTPAEYKMWSEILRRRQLTGFKFLRQKPIDGYIVDFYCATLALAIEIDGDSHADKMEYDTERTRILNAYDLQIIRYTNDEVLGNPQGVYLHLIEQILARLEVLSLSSSPDKGRLGGVSSA</sequence>
<reference evidence="3 4" key="1">
    <citation type="submission" date="2023-08" db="EMBL/GenBank/DDBJ databases">
        <title>New molecular markers tilS and rpoB for phylogenetic and monitoring studies of the genus Thiothrix biodiversity.</title>
        <authorList>
            <person name="Ravin N.V."/>
            <person name="Smolyakov D."/>
            <person name="Markov N.D."/>
            <person name="Beletsky A.V."/>
            <person name="Mardanov A.V."/>
            <person name="Rudenko T.S."/>
            <person name="Grabovich M.Y."/>
        </authorList>
    </citation>
    <scope>NUCLEOTIDE SEQUENCE</scope>
    <source>
        <strain evidence="3">DNT52</strain>
        <strain evidence="2 4">H33</strain>
    </source>
</reference>
<dbReference type="AlphaFoldDB" id="A0AA51R5G7"/>
<dbReference type="Proteomes" id="UP001223336">
    <property type="component" value="Unassembled WGS sequence"/>
</dbReference>
<dbReference type="SUPFAM" id="SSF52980">
    <property type="entry name" value="Restriction endonuclease-like"/>
    <property type="match status" value="1"/>
</dbReference>
<dbReference type="InterPro" id="IPR047216">
    <property type="entry name" value="Endonuclease_DUF559_bact"/>
</dbReference>
<evidence type="ECO:0000313" key="3">
    <source>
        <dbReference type="EMBL" id="WML87755.1"/>
    </source>
</evidence>
<dbReference type="CDD" id="cd01038">
    <property type="entry name" value="Endonuclease_DUF559"/>
    <property type="match status" value="1"/>
</dbReference>
<evidence type="ECO:0000259" key="1">
    <source>
        <dbReference type="Pfam" id="PF04480"/>
    </source>
</evidence>
<organism evidence="3">
    <name type="scientific">Thiothrix subterranea</name>
    <dbReference type="NCBI Taxonomy" id="2735563"/>
    <lineage>
        <taxon>Bacteria</taxon>
        <taxon>Pseudomonadati</taxon>
        <taxon>Pseudomonadota</taxon>
        <taxon>Gammaproteobacteria</taxon>
        <taxon>Thiotrichales</taxon>
        <taxon>Thiotrichaceae</taxon>
        <taxon>Thiothrix</taxon>
    </lineage>
</organism>
<dbReference type="EMBL" id="CP133217">
    <property type="protein sequence ID" value="WML87755.1"/>
    <property type="molecule type" value="Genomic_DNA"/>
</dbReference>
<keyword evidence="3" id="KW-0378">Hydrolase</keyword>